<reference evidence="1 2" key="1">
    <citation type="submission" date="2019-03" db="EMBL/GenBank/DDBJ databases">
        <title>Genomic Encyclopedia of Type Strains, Phase IV (KMG-IV): sequencing the most valuable type-strain genomes for metagenomic binning, comparative biology and taxonomic classification.</title>
        <authorList>
            <person name="Goeker M."/>
        </authorList>
    </citation>
    <scope>NUCLEOTIDE SEQUENCE [LARGE SCALE GENOMIC DNA]</scope>
    <source>
        <strain evidence="1 2">DSM 28697</strain>
    </source>
</reference>
<protein>
    <submittedName>
        <fullName evidence="1">Uncharacterized protein DUF2757</fullName>
    </submittedName>
</protein>
<dbReference type="Proteomes" id="UP000295632">
    <property type="component" value="Unassembled WGS sequence"/>
</dbReference>
<dbReference type="AlphaFoldDB" id="A0A4R6TUP5"/>
<name>A0A4R6TUP5_9BACI</name>
<accession>A0A4R6TUP5</accession>
<comment type="caution">
    <text evidence="1">The sequence shown here is derived from an EMBL/GenBank/DDBJ whole genome shotgun (WGS) entry which is preliminary data.</text>
</comment>
<keyword evidence="2" id="KW-1185">Reference proteome</keyword>
<evidence type="ECO:0000313" key="2">
    <source>
        <dbReference type="Proteomes" id="UP000295632"/>
    </source>
</evidence>
<organism evidence="1 2">
    <name type="scientific">Aureibacillus halotolerans</name>
    <dbReference type="NCBI Taxonomy" id="1508390"/>
    <lineage>
        <taxon>Bacteria</taxon>
        <taxon>Bacillati</taxon>
        <taxon>Bacillota</taxon>
        <taxon>Bacilli</taxon>
        <taxon>Bacillales</taxon>
        <taxon>Bacillaceae</taxon>
        <taxon>Aureibacillus</taxon>
    </lineage>
</organism>
<gene>
    <name evidence="1" type="ORF">EV213_12530</name>
</gene>
<dbReference type="RefSeq" id="WP_166639423.1">
    <property type="nucleotide sequence ID" value="NZ_SNYJ01000025.1"/>
</dbReference>
<dbReference type="InterPro" id="IPR020115">
    <property type="entry name" value="Fin"/>
</dbReference>
<dbReference type="Pfam" id="PF10955">
    <property type="entry name" value="Fin"/>
    <property type="match status" value="1"/>
</dbReference>
<evidence type="ECO:0000313" key="1">
    <source>
        <dbReference type="EMBL" id="TDQ34226.1"/>
    </source>
</evidence>
<sequence length="75" mass="8683">MFVYRCRHCGVEVGRLPKTDHIKRRLGFTELSVEEQHTMLQDGPAGETYVQCICESCQEALAVSPEFHQLERFIQ</sequence>
<dbReference type="EMBL" id="SNYJ01000025">
    <property type="protein sequence ID" value="TDQ34226.1"/>
    <property type="molecule type" value="Genomic_DNA"/>
</dbReference>
<dbReference type="GO" id="GO:0010468">
    <property type="term" value="P:regulation of gene expression"/>
    <property type="evidence" value="ECO:0007669"/>
    <property type="project" value="InterPro"/>
</dbReference>
<proteinExistence type="predicted"/>